<dbReference type="RefSeq" id="WP_066970683.1">
    <property type="nucleotide sequence ID" value="NZ_LWMT01000031.1"/>
</dbReference>
<dbReference type="EC" id="2.7.8.12" evidence="8"/>
<dbReference type="EMBL" id="LWMT01000031">
    <property type="protein sequence ID" value="KZX17305.1"/>
    <property type="molecule type" value="Genomic_DNA"/>
</dbReference>
<dbReference type="Gene3D" id="3.40.50.11820">
    <property type="match status" value="1"/>
</dbReference>
<name>A0A166F4K9_9EURY</name>
<evidence type="ECO:0000256" key="4">
    <source>
        <dbReference type="ARBA" id="ARBA00022679"/>
    </source>
</evidence>
<evidence type="ECO:0000313" key="8">
    <source>
        <dbReference type="EMBL" id="KZX17305.1"/>
    </source>
</evidence>
<dbReference type="GO" id="GO:0016757">
    <property type="term" value="F:glycosyltransferase activity"/>
    <property type="evidence" value="ECO:0007669"/>
    <property type="project" value="InterPro"/>
</dbReference>
<dbReference type="GO" id="GO:0005886">
    <property type="term" value="C:plasma membrane"/>
    <property type="evidence" value="ECO:0007669"/>
    <property type="project" value="UniProtKB-SubCell"/>
</dbReference>
<dbReference type="SUPFAM" id="SSF53756">
    <property type="entry name" value="UDP-Glycosyltransferase/glycogen phosphorylase"/>
    <property type="match status" value="2"/>
</dbReference>
<dbReference type="InterPro" id="IPR007554">
    <property type="entry name" value="Glycerophosphate_synth"/>
</dbReference>
<dbReference type="PANTHER" id="PTHR37316">
    <property type="entry name" value="TEICHOIC ACID GLYCEROL-PHOSPHATE PRIMASE"/>
    <property type="match status" value="1"/>
</dbReference>
<proteinExistence type="inferred from homology"/>
<keyword evidence="9" id="KW-1185">Reference proteome</keyword>
<comment type="caution">
    <text evidence="8">The sequence shown here is derived from an EMBL/GenBank/DDBJ whole genome shotgun (WGS) entry which is preliminary data.</text>
</comment>
<evidence type="ECO:0000259" key="7">
    <source>
        <dbReference type="Pfam" id="PF00534"/>
    </source>
</evidence>
<dbReference type="InterPro" id="IPR051612">
    <property type="entry name" value="Teichoic_Acid_Biosynth"/>
</dbReference>
<evidence type="ECO:0000256" key="5">
    <source>
        <dbReference type="ARBA" id="ARBA00022944"/>
    </source>
</evidence>
<dbReference type="PANTHER" id="PTHR37316:SF3">
    <property type="entry name" value="TEICHOIC ACID GLYCEROL-PHOSPHATE TRANSFERASE"/>
    <property type="match status" value="1"/>
</dbReference>
<organism evidence="8 9">
    <name type="scientific">Methanobrevibacter filiformis</name>
    <dbReference type="NCBI Taxonomy" id="55758"/>
    <lineage>
        <taxon>Archaea</taxon>
        <taxon>Methanobacteriati</taxon>
        <taxon>Methanobacteriota</taxon>
        <taxon>Methanomada group</taxon>
        <taxon>Methanobacteria</taxon>
        <taxon>Methanobacteriales</taxon>
        <taxon>Methanobacteriaceae</taxon>
        <taxon>Methanobrevibacter</taxon>
    </lineage>
</organism>
<dbReference type="OrthoDB" id="78053at2157"/>
<evidence type="ECO:0000256" key="6">
    <source>
        <dbReference type="ARBA" id="ARBA00023136"/>
    </source>
</evidence>
<dbReference type="InterPro" id="IPR043148">
    <property type="entry name" value="TagF_C"/>
</dbReference>
<dbReference type="STRING" id="55758.MBFIL_02430"/>
<dbReference type="Gene3D" id="3.40.50.2000">
    <property type="entry name" value="Glycogen Phosphorylase B"/>
    <property type="match status" value="2"/>
</dbReference>
<dbReference type="Pfam" id="PF00534">
    <property type="entry name" value="Glycos_transf_1"/>
    <property type="match status" value="1"/>
</dbReference>
<evidence type="ECO:0000313" key="9">
    <source>
        <dbReference type="Proteomes" id="UP000077066"/>
    </source>
</evidence>
<keyword evidence="6" id="KW-0472">Membrane</keyword>
<comment type="similarity">
    <text evidence="2">Belongs to the CDP-glycerol glycerophosphotransferase family.</text>
</comment>
<dbReference type="AlphaFoldDB" id="A0A166F4K9"/>
<keyword evidence="5" id="KW-0777">Teichoic acid biosynthesis</keyword>
<gene>
    <name evidence="8" type="primary">tagF_1</name>
    <name evidence="8" type="ORF">MBFIL_02430</name>
</gene>
<evidence type="ECO:0000256" key="3">
    <source>
        <dbReference type="ARBA" id="ARBA00022475"/>
    </source>
</evidence>
<dbReference type="CDD" id="cd03811">
    <property type="entry name" value="GT4_GT28_WabH-like"/>
    <property type="match status" value="1"/>
</dbReference>
<keyword evidence="4 8" id="KW-0808">Transferase</keyword>
<comment type="subcellular location">
    <subcellularLocation>
        <location evidence="1">Cell membrane</location>
        <topology evidence="1">Peripheral membrane protein</topology>
    </subcellularLocation>
</comment>
<dbReference type="InterPro" id="IPR043149">
    <property type="entry name" value="TagF_N"/>
</dbReference>
<dbReference type="Proteomes" id="UP000077066">
    <property type="component" value="Unassembled WGS sequence"/>
</dbReference>
<protein>
    <submittedName>
        <fullName evidence="8">CDP-glycerol:poly(Glycerophosphate) glycerophosphotransferase</fullName>
        <ecNumber evidence="8">2.7.8.12</ecNumber>
    </submittedName>
</protein>
<sequence length="806" mass="95435">MKKFYIKSKRLFKKLKRETHNVIKDSILIRYYNNLEIDEKLIVVESKNGKDIGGNIFYLLKELSDERFKDFKVVLPIRKNNLKNIDKFFLNHNISNIEFCEVGTLKYYKYLFSGKYLFNDSTFPSSFIKKDSQIYVNLWHGTPLKKLGRDVPRRAYALGNVQKNFIMADYLLYPSQYMEKHMIDAYMLRNLTNAKILNMGYPRNSIFLNDEARKSLKFKLGLENKEIIVYMPTYRGALTELKSQEFTEELKSYLSAIDSLLHNNQIFYVKLHPFVKYSINCEIYNHIKVFPEFYETYEFLNIADTLITDYSSIFFDFAVTRNKIILFPYDESKYSEEHGLYMDLEDLPFPKVYNPQDLINEINSEKNYNDDEFIEKFCSYEDIDSPKYLCDFIISNKKDDKVHIKEIKHNGKENVLFYSGNLAKNGITSSMFSLLENIDLDKRNYFLSFRMKKTRRYSLTVSELTREVDYIPINDKNNYNFLEALAYFTYYKLNKSNSAIVKQLDKSFKRNIKKHYYNTKFDMVVHFTGYEQAITSLLRRFDTKRVIYAHNDLVEELNTKKNQHFLTLKDAYNDYDKIAIVSEDLKEPTLKIKGNMDNVYVVENFISDESILEKSKLPIHFDEITKSNVELDELKDILNSNSHKFITIGRFSHEKGHLRLLKVFNEYYKRNKDVYLIIIGGYGRLYRKTLEYAESLECYSRVVIINYMSNPFPILKSCDLFILSSFYEGLGLVLLEADILGIKVFSTDIKGPKTFMEKYNGLLVENSENGICKGINDYFEGRISKLNIDYKEYNQNIHDQFEELFK</sequence>
<evidence type="ECO:0000256" key="1">
    <source>
        <dbReference type="ARBA" id="ARBA00004202"/>
    </source>
</evidence>
<keyword evidence="3" id="KW-1003">Cell membrane</keyword>
<dbReference type="Pfam" id="PF04464">
    <property type="entry name" value="Glyphos_transf"/>
    <property type="match status" value="1"/>
</dbReference>
<dbReference type="Gene3D" id="3.40.50.12580">
    <property type="match status" value="1"/>
</dbReference>
<evidence type="ECO:0000256" key="2">
    <source>
        <dbReference type="ARBA" id="ARBA00010488"/>
    </source>
</evidence>
<reference evidence="8 9" key="1">
    <citation type="submission" date="2016-04" db="EMBL/GenBank/DDBJ databases">
        <title>Genome sequence of Methanobrevibacter filiformis DSM 11501.</title>
        <authorList>
            <person name="Poehlein A."/>
            <person name="Seedorf H."/>
            <person name="Daniel R."/>
        </authorList>
    </citation>
    <scope>NUCLEOTIDE SEQUENCE [LARGE SCALE GENOMIC DNA]</scope>
    <source>
        <strain evidence="8 9">DSM 11501</strain>
    </source>
</reference>
<accession>A0A166F4K9</accession>
<dbReference type="GO" id="GO:0047355">
    <property type="term" value="F:CDP-glycerol glycerophosphotransferase activity"/>
    <property type="evidence" value="ECO:0007669"/>
    <property type="project" value="UniProtKB-EC"/>
</dbReference>
<dbReference type="InterPro" id="IPR001296">
    <property type="entry name" value="Glyco_trans_1"/>
</dbReference>
<feature type="domain" description="Glycosyl transferase family 1" evidence="7">
    <location>
        <begin position="639"/>
        <end position="792"/>
    </location>
</feature>
<dbReference type="PATRIC" id="fig|55758.3.peg.270"/>